<gene>
    <name evidence="7" type="ORF">SAMN05216576_101784</name>
</gene>
<dbReference type="EMBL" id="FMZQ01000001">
    <property type="protein sequence ID" value="SDC20084.1"/>
    <property type="molecule type" value="Genomic_DNA"/>
</dbReference>
<dbReference type="InterPro" id="IPR004869">
    <property type="entry name" value="MMPL_dom"/>
</dbReference>
<dbReference type="Proteomes" id="UP000199467">
    <property type="component" value="Unassembled WGS sequence"/>
</dbReference>
<dbReference type="RefSeq" id="WP_017678578.1">
    <property type="nucleotide sequence ID" value="NZ_FMZQ01000001.1"/>
</dbReference>
<sequence length="775" mass="83568">MTSRVEYWGSRLFPLALLLLVVVAAWQWRGGAPISANLLELVPNGTPDVLEQQAVQRMQEPLNRELLVLISHPQREQALALAAELGTRWQQQELFERVQWDPQADLSGIRQQLQDQRLALLPAADRQLLIDNPAAFVERRVQDLFDPFRSQGVVATNDDLLGLSTLVEKGLPHQHNVQVDLSGALIAESEGTTWALLRARTNADAFDGNLALAVNDLVTQARNEVQAGGGQLLASSGLLYSAHGQREATREISLMGSIASAGALLMMLLVFRRVRVLLAFIPAAIGVLAGLTACVAVFGHVHVMTLVLGASLIGVAIDYPLHLLSKSWTLQPWDSWRALRATFLGLTLGLLTNVIGYLALAFTPFPALKQVAIFSAAGLLGAYLSTLFLLPTLLGKAALRPWQAPHALAQRLLDQREALLRKLPTPWLLLIFVLFCAGGLLQLSHKDDLRQWASVPPQLLEQSKTISQIVGMQPTSQFFLLRADDEEQLLQRQQSLSQRLDKLVEQGQLKSYLALSQLMAPATQQEALRQAVARLPSHSAALSEQGIPADAIAREAQQLQTLPTLNIDQVLAAPLSEPWRPLWLGNADDGQVAGLISLQGLTDSNLLAAQAEGLDGVKLVDHLGELNRLFAATQVSAAELKLASCLLIFAVLCIFFGARGAARVLAVSLLAALASLASLGWLGQPLTLFSLFGLLLVTAIGVDYAILIRERVGGAATSLLGTLLSALTTWLSFGLLAVSSTPAVSNFGLAISIGLAFSFLLAPWAGDAQAKDKHP</sequence>
<evidence type="ECO:0000256" key="1">
    <source>
        <dbReference type="ARBA" id="ARBA00004651"/>
    </source>
</evidence>
<dbReference type="AlphaFoldDB" id="A0A1G6JMX6"/>
<keyword evidence="3" id="KW-0812">Transmembrane</keyword>
<dbReference type="InterPro" id="IPR050545">
    <property type="entry name" value="Mycobact_MmpL"/>
</dbReference>
<dbReference type="Gene3D" id="1.20.1640.10">
    <property type="entry name" value="Multidrug efflux transporter AcrB transmembrane domain"/>
    <property type="match status" value="2"/>
</dbReference>
<evidence type="ECO:0000259" key="6">
    <source>
        <dbReference type="Pfam" id="PF03176"/>
    </source>
</evidence>
<accession>A0A1G6JMX6</accession>
<keyword evidence="5" id="KW-0472">Membrane</keyword>
<name>A0A1G6JMX6_9GAMM</name>
<organism evidence="7 8">
    <name type="scientific">Ectopseudomonas chengduensis</name>
    <dbReference type="NCBI Taxonomy" id="489632"/>
    <lineage>
        <taxon>Bacteria</taxon>
        <taxon>Pseudomonadati</taxon>
        <taxon>Pseudomonadota</taxon>
        <taxon>Gammaproteobacteria</taxon>
        <taxon>Pseudomonadales</taxon>
        <taxon>Pseudomonadaceae</taxon>
        <taxon>Ectopseudomonas</taxon>
    </lineage>
</organism>
<evidence type="ECO:0000313" key="8">
    <source>
        <dbReference type="Proteomes" id="UP000199467"/>
    </source>
</evidence>
<dbReference type="Pfam" id="PF03176">
    <property type="entry name" value="MMPL"/>
    <property type="match status" value="1"/>
</dbReference>
<proteinExistence type="predicted"/>
<evidence type="ECO:0000256" key="3">
    <source>
        <dbReference type="ARBA" id="ARBA00022692"/>
    </source>
</evidence>
<comment type="subcellular location">
    <subcellularLocation>
        <location evidence="1">Cell membrane</location>
        <topology evidence="1">Multi-pass membrane protein</topology>
    </subcellularLocation>
</comment>
<reference evidence="8" key="1">
    <citation type="submission" date="2016-10" db="EMBL/GenBank/DDBJ databases">
        <authorList>
            <person name="Varghese N."/>
            <person name="Submissions S."/>
        </authorList>
    </citation>
    <scope>NUCLEOTIDE SEQUENCE [LARGE SCALE GENOMIC DNA]</scope>
    <source>
        <strain evidence="8">DSM 26382</strain>
    </source>
</reference>
<dbReference type="GO" id="GO:0005886">
    <property type="term" value="C:plasma membrane"/>
    <property type="evidence" value="ECO:0007669"/>
    <property type="project" value="UniProtKB-SubCell"/>
</dbReference>
<evidence type="ECO:0000256" key="5">
    <source>
        <dbReference type="ARBA" id="ARBA00023136"/>
    </source>
</evidence>
<dbReference type="PANTHER" id="PTHR33406">
    <property type="entry name" value="MEMBRANE PROTEIN MJ1562-RELATED"/>
    <property type="match status" value="1"/>
</dbReference>
<evidence type="ECO:0000256" key="2">
    <source>
        <dbReference type="ARBA" id="ARBA00022475"/>
    </source>
</evidence>
<keyword evidence="4" id="KW-1133">Transmembrane helix</keyword>
<dbReference type="SUPFAM" id="SSF82866">
    <property type="entry name" value="Multidrug efflux transporter AcrB transmembrane domain"/>
    <property type="match status" value="2"/>
</dbReference>
<evidence type="ECO:0000256" key="4">
    <source>
        <dbReference type="ARBA" id="ARBA00022989"/>
    </source>
</evidence>
<protein>
    <submittedName>
        <fullName evidence="7">Predicted exporter</fullName>
    </submittedName>
</protein>
<keyword evidence="2" id="KW-1003">Cell membrane</keyword>
<feature type="domain" description="Membrane transport protein MMPL" evidence="6">
    <location>
        <begin position="245"/>
        <end position="425"/>
    </location>
</feature>
<evidence type="ECO:0000313" key="7">
    <source>
        <dbReference type="EMBL" id="SDC20084.1"/>
    </source>
</evidence>
<keyword evidence="8" id="KW-1185">Reference proteome</keyword>
<dbReference type="PANTHER" id="PTHR33406:SF13">
    <property type="entry name" value="MEMBRANE PROTEIN YDFJ"/>
    <property type="match status" value="1"/>
</dbReference>